<evidence type="ECO:0000256" key="6">
    <source>
        <dbReference type="SAM" id="Phobius"/>
    </source>
</evidence>
<dbReference type="InterPro" id="IPR001123">
    <property type="entry name" value="LeuE-type"/>
</dbReference>
<keyword evidence="3 6" id="KW-0812">Transmembrane</keyword>
<dbReference type="EMBL" id="JARHUD010000001">
    <property type="protein sequence ID" value="MDF2094806.1"/>
    <property type="molecule type" value="Genomic_DNA"/>
</dbReference>
<name>A0ABT5YIP6_9PROT</name>
<evidence type="ECO:0000256" key="3">
    <source>
        <dbReference type="ARBA" id="ARBA00022692"/>
    </source>
</evidence>
<evidence type="ECO:0000313" key="8">
    <source>
        <dbReference type="Proteomes" id="UP001215503"/>
    </source>
</evidence>
<dbReference type="PANTHER" id="PTHR30086:SF20">
    <property type="entry name" value="ARGININE EXPORTER PROTEIN ARGO-RELATED"/>
    <property type="match status" value="1"/>
</dbReference>
<feature type="transmembrane region" description="Helical" evidence="6">
    <location>
        <begin position="111"/>
        <end position="137"/>
    </location>
</feature>
<comment type="subcellular location">
    <subcellularLocation>
        <location evidence="1">Cell membrane</location>
        <topology evidence="1">Multi-pass membrane protein</topology>
    </subcellularLocation>
</comment>
<evidence type="ECO:0000256" key="5">
    <source>
        <dbReference type="ARBA" id="ARBA00023136"/>
    </source>
</evidence>
<dbReference type="RefSeq" id="WP_275819615.1">
    <property type="nucleotide sequence ID" value="NZ_JARHUD010000001.1"/>
</dbReference>
<organism evidence="7 8">
    <name type="scientific">Aquibaculum arenosum</name>
    <dbReference type="NCBI Taxonomy" id="3032591"/>
    <lineage>
        <taxon>Bacteria</taxon>
        <taxon>Pseudomonadati</taxon>
        <taxon>Pseudomonadota</taxon>
        <taxon>Alphaproteobacteria</taxon>
        <taxon>Rhodospirillales</taxon>
        <taxon>Rhodovibrionaceae</taxon>
        <taxon>Aquibaculum</taxon>
    </lineage>
</organism>
<accession>A0ABT5YIP6</accession>
<protein>
    <submittedName>
        <fullName evidence="7">LysE family translocator</fullName>
    </submittedName>
</protein>
<keyword evidence="8" id="KW-1185">Reference proteome</keyword>
<feature type="transmembrane region" description="Helical" evidence="6">
    <location>
        <begin position="6"/>
        <end position="32"/>
    </location>
</feature>
<gene>
    <name evidence="7" type="ORF">P2G67_02310</name>
</gene>
<feature type="transmembrane region" description="Helical" evidence="6">
    <location>
        <begin position="71"/>
        <end position="91"/>
    </location>
</feature>
<evidence type="ECO:0000313" key="7">
    <source>
        <dbReference type="EMBL" id="MDF2094806.1"/>
    </source>
</evidence>
<evidence type="ECO:0000256" key="1">
    <source>
        <dbReference type="ARBA" id="ARBA00004651"/>
    </source>
</evidence>
<comment type="caution">
    <text evidence="7">The sequence shown here is derived from an EMBL/GenBank/DDBJ whole genome shotgun (WGS) entry which is preliminary data.</text>
</comment>
<dbReference type="Pfam" id="PF01810">
    <property type="entry name" value="LysE"/>
    <property type="match status" value="1"/>
</dbReference>
<keyword evidence="5 6" id="KW-0472">Membrane</keyword>
<evidence type="ECO:0000256" key="4">
    <source>
        <dbReference type="ARBA" id="ARBA00022989"/>
    </source>
</evidence>
<keyword evidence="2" id="KW-1003">Cell membrane</keyword>
<dbReference type="PIRSF" id="PIRSF006324">
    <property type="entry name" value="LeuE"/>
    <property type="match status" value="1"/>
</dbReference>
<feature type="transmembrane region" description="Helical" evidence="6">
    <location>
        <begin position="44"/>
        <end position="65"/>
    </location>
</feature>
<dbReference type="Proteomes" id="UP001215503">
    <property type="component" value="Unassembled WGS sequence"/>
</dbReference>
<keyword evidence="4 6" id="KW-1133">Transmembrane helix</keyword>
<sequence length="208" mass="21666">MSIETWLAFVAAAAVLVAIPGPTITLVVAYALSRGAAAARWTIAGVLLGDLTAMTASLLGVGALLAASATAFMVVKWLGVLYLLWLGVALWRAPVAPLETAIDTPLRGPRVMAHTFAVTALNPKGIVFFVAFLPQFVTPSSAVVPQLVLLGATFLALAGLNCLIYALLAGRLRRRLRSPQALRWMNRLGGSVLIGAGLLAASLRRAGG</sequence>
<reference evidence="7 8" key="1">
    <citation type="submission" date="2023-03" db="EMBL/GenBank/DDBJ databases">
        <title>Fodinicurvata sp. CAU 1616 isolated from sea sendiment.</title>
        <authorList>
            <person name="Kim W."/>
        </authorList>
    </citation>
    <scope>NUCLEOTIDE SEQUENCE [LARGE SCALE GENOMIC DNA]</scope>
    <source>
        <strain evidence="7 8">CAU 1616</strain>
    </source>
</reference>
<dbReference type="PANTHER" id="PTHR30086">
    <property type="entry name" value="ARGININE EXPORTER PROTEIN ARGO"/>
    <property type="match status" value="1"/>
</dbReference>
<proteinExistence type="predicted"/>
<feature type="transmembrane region" description="Helical" evidence="6">
    <location>
        <begin position="143"/>
        <end position="168"/>
    </location>
</feature>
<evidence type="ECO:0000256" key="2">
    <source>
        <dbReference type="ARBA" id="ARBA00022475"/>
    </source>
</evidence>